<feature type="transmembrane region" description="Helical" evidence="2">
    <location>
        <begin position="120"/>
        <end position="138"/>
    </location>
</feature>
<feature type="transmembrane region" description="Helical" evidence="2">
    <location>
        <begin position="79"/>
        <end position="100"/>
    </location>
</feature>
<evidence type="ECO:0000313" key="5">
    <source>
        <dbReference type="Proteomes" id="UP000730482"/>
    </source>
</evidence>
<proteinExistence type="predicted"/>
<feature type="transmembrane region" description="Helical" evidence="2">
    <location>
        <begin position="320"/>
        <end position="338"/>
    </location>
</feature>
<dbReference type="GO" id="GO:0016746">
    <property type="term" value="F:acyltransferase activity"/>
    <property type="evidence" value="ECO:0007669"/>
    <property type="project" value="UniProtKB-KW"/>
</dbReference>
<feature type="transmembrane region" description="Helical" evidence="2">
    <location>
        <begin position="50"/>
        <end position="67"/>
    </location>
</feature>
<reference evidence="4 5" key="1">
    <citation type="submission" date="2020-02" db="EMBL/GenBank/DDBJ databases">
        <title>Acidophilic actinobacteria isolated from forest soil.</title>
        <authorList>
            <person name="Golinska P."/>
        </authorList>
    </citation>
    <scope>NUCLEOTIDE SEQUENCE [LARGE SCALE GENOMIC DNA]</scope>
    <source>
        <strain evidence="4 5">NL8</strain>
    </source>
</reference>
<keyword evidence="4" id="KW-0808">Transferase</keyword>
<dbReference type="InterPro" id="IPR050879">
    <property type="entry name" value="Acyltransferase_3"/>
</dbReference>
<accession>A0ABS5KQG3</accession>
<dbReference type="Pfam" id="PF01757">
    <property type="entry name" value="Acyl_transf_3"/>
    <property type="match status" value="1"/>
</dbReference>
<keyword evidence="4" id="KW-0012">Acyltransferase</keyword>
<keyword evidence="2" id="KW-0812">Transmembrane</keyword>
<gene>
    <name evidence="4" type="ORF">KGQ19_15495</name>
</gene>
<evidence type="ECO:0000256" key="1">
    <source>
        <dbReference type="SAM" id="MobiDB-lite"/>
    </source>
</evidence>
<feature type="transmembrane region" description="Helical" evidence="2">
    <location>
        <begin position="196"/>
        <end position="214"/>
    </location>
</feature>
<evidence type="ECO:0000259" key="3">
    <source>
        <dbReference type="Pfam" id="PF01757"/>
    </source>
</evidence>
<keyword evidence="2" id="KW-1133">Transmembrane helix</keyword>
<feature type="transmembrane region" description="Helical" evidence="2">
    <location>
        <begin position="234"/>
        <end position="250"/>
    </location>
</feature>
<feature type="transmembrane region" description="Helical" evidence="2">
    <location>
        <begin position="358"/>
        <end position="377"/>
    </location>
</feature>
<name>A0ABS5KQG3_9ACTN</name>
<keyword evidence="5" id="KW-1185">Reference proteome</keyword>
<organism evidence="4 5">
    <name type="scientific">Catenulispora pinistramenti</name>
    <dbReference type="NCBI Taxonomy" id="2705254"/>
    <lineage>
        <taxon>Bacteria</taxon>
        <taxon>Bacillati</taxon>
        <taxon>Actinomycetota</taxon>
        <taxon>Actinomycetes</taxon>
        <taxon>Catenulisporales</taxon>
        <taxon>Catenulisporaceae</taxon>
        <taxon>Catenulispora</taxon>
    </lineage>
</organism>
<dbReference type="PANTHER" id="PTHR23028:SF53">
    <property type="entry name" value="ACYL_TRANSF_3 DOMAIN-CONTAINING PROTEIN"/>
    <property type="match status" value="1"/>
</dbReference>
<dbReference type="RefSeq" id="WP_212009840.1">
    <property type="nucleotide sequence ID" value="NZ_JAAFYZ010000045.1"/>
</dbReference>
<feature type="domain" description="Acyltransferase 3" evidence="3">
    <location>
        <begin position="44"/>
        <end position="378"/>
    </location>
</feature>
<protein>
    <submittedName>
        <fullName evidence="4">Acyltransferase</fullName>
    </submittedName>
</protein>
<feature type="transmembrane region" description="Helical" evidence="2">
    <location>
        <begin position="169"/>
        <end position="189"/>
    </location>
</feature>
<feature type="transmembrane region" description="Helical" evidence="2">
    <location>
        <begin position="288"/>
        <end position="308"/>
    </location>
</feature>
<dbReference type="InterPro" id="IPR002656">
    <property type="entry name" value="Acyl_transf_3_dom"/>
</dbReference>
<sequence>MPASPPPSYTVATDSAVPGLASSAAPTPASAAPPKNKTATKLPSLTGMRWLAAFLVFGYHIGTLNVIKNVRVHHDWDYIFGYGQTGVSFFFVLSGFVLVWSARSGDTAVRFWRRRIAKIYPNHVVTWAIVIALMFAWGDQVTGEAAFSNLFLIHPWINYNGIPYSINSVSWSLGCEAFFYLCFPLVLPLVRRMPVWSLYLAAGALYAGIHIAYLWSGHYNDPWSGWLNYQFPPVRSLEFWLGVVIGELVVRRQWRGPGLWVGTAVIIAIYGGTRGIPWFPLSIPPDWWSADLPLAFALFIAGAAQADITGAWSPWRWRPLVWLGEISFAFYMVHVAFIENTLRWLHRDNGHGWGAGKGLLVVVFFLGVSIFLAWLLYRFVETPMMRILGPRRIPRPQPAPGGPVDEAQPAPALPTEIAGPRDGEEAVAQENATELAR</sequence>
<evidence type="ECO:0000313" key="4">
    <source>
        <dbReference type="EMBL" id="MBS2548269.1"/>
    </source>
</evidence>
<dbReference type="Proteomes" id="UP000730482">
    <property type="component" value="Unassembled WGS sequence"/>
</dbReference>
<feature type="region of interest" description="Disordered" evidence="1">
    <location>
        <begin position="396"/>
        <end position="437"/>
    </location>
</feature>
<dbReference type="EMBL" id="JAAFYZ010000045">
    <property type="protein sequence ID" value="MBS2548269.1"/>
    <property type="molecule type" value="Genomic_DNA"/>
</dbReference>
<keyword evidence="2" id="KW-0472">Membrane</keyword>
<feature type="transmembrane region" description="Helical" evidence="2">
    <location>
        <begin position="257"/>
        <end position="276"/>
    </location>
</feature>
<comment type="caution">
    <text evidence="4">The sequence shown here is derived from an EMBL/GenBank/DDBJ whole genome shotgun (WGS) entry which is preliminary data.</text>
</comment>
<dbReference type="PANTHER" id="PTHR23028">
    <property type="entry name" value="ACETYLTRANSFERASE"/>
    <property type="match status" value="1"/>
</dbReference>
<evidence type="ECO:0000256" key="2">
    <source>
        <dbReference type="SAM" id="Phobius"/>
    </source>
</evidence>